<dbReference type="Proteomes" id="UP001596174">
    <property type="component" value="Unassembled WGS sequence"/>
</dbReference>
<dbReference type="Gene3D" id="3.30.10.20">
    <property type="match status" value="2"/>
</dbReference>
<dbReference type="CDD" id="cd06577">
    <property type="entry name" value="PASTA_pknB"/>
    <property type="match status" value="1"/>
</dbReference>
<gene>
    <name evidence="3" type="ORF">ACFP3V_27850</name>
</gene>
<feature type="compositionally biased region" description="Low complexity" evidence="1">
    <location>
        <begin position="1"/>
        <end position="13"/>
    </location>
</feature>
<dbReference type="RefSeq" id="WP_380589172.1">
    <property type="nucleotide sequence ID" value="NZ_JBHSQJ010000141.1"/>
</dbReference>
<evidence type="ECO:0000313" key="3">
    <source>
        <dbReference type="EMBL" id="MFC5911006.1"/>
    </source>
</evidence>
<organism evidence="3 4">
    <name type="scientific">Streptacidiphilus monticola</name>
    <dbReference type="NCBI Taxonomy" id="2161674"/>
    <lineage>
        <taxon>Bacteria</taxon>
        <taxon>Bacillati</taxon>
        <taxon>Actinomycetota</taxon>
        <taxon>Actinomycetes</taxon>
        <taxon>Kitasatosporales</taxon>
        <taxon>Streptomycetaceae</taxon>
        <taxon>Streptacidiphilus</taxon>
    </lineage>
</organism>
<dbReference type="EMBL" id="JBHSQJ010000141">
    <property type="protein sequence ID" value="MFC5911006.1"/>
    <property type="molecule type" value="Genomic_DNA"/>
</dbReference>
<protein>
    <submittedName>
        <fullName evidence="3">PASTA domain-containing protein</fullName>
    </submittedName>
</protein>
<sequence length="179" mass="18219">APPTTAAPTTHAPTTPPPTTSHPATSAPPTSASPSPTPPITVPNVLGESVGTAQQNLIAAGFTKDHINVVYDYQCSARHLGVYAQDPAGGSQVPKGSSVALTAMASSCLLYRDELGADWSKAQADLKSAGFTNVSVVGPNGPCNYGPWGTITAQSPGYQRQYLPSSAAITLTAQSCQIG</sequence>
<feature type="non-terminal residue" evidence="3">
    <location>
        <position position="1"/>
    </location>
</feature>
<dbReference type="InterPro" id="IPR005543">
    <property type="entry name" value="PASTA_dom"/>
</dbReference>
<accession>A0ABW1GB23</accession>
<evidence type="ECO:0000259" key="2">
    <source>
        <dbReference type="PROSITE" id="PS51178"/>
    </source>
</evidence>
<comment type="caution">
    <text evidence="3">The sequence shown here is derived from an EMBL/GenBank/DDBJ whole genome shotgun (WGS) entry which is preliminary data.</text>
</comment>
<feature type="region of interest" description="Disordered" evidence="1">
    <location>
        <begin position="1"/>
        <end position="45"/>
    </location>
</feature>
<feature type="compositionally biased region" description="Low complexity" evidence="1">
    <location>
        <begin position="21"/>
        <end position="34"/>
    </location>
</feature>
<feature type="domain" description="PASTA" evidence="2">
    <location>
        <begin position="37"/>
        <end position="105"/>
    </location>
</feature>
<keyword evidence="4" id="KW-1185">Reference proteome</keyword>
<dbReference type="PROSITE" id="PS51178">
    <property type="entry name" value="PASTA"/>
    <property type="match status" value="1"/>
</dbReference>
<reference evidence="4" key="1">
    <citation type="journal article" date="2019" name="Int. J. Syst. Evol. Microbiol.">
        <title>The Global Catalogue of Microorganisms (GCM) 10K type strain sequencing project: providing services to taxonomists for standard genome sequencing and annotation.</title>
        <authorList>
            <consortium name="The Broad Institute Genomics Platform"/>
            <consortium name="The Broad Institute Genome Sequencing Center for Infectious Disease"/>
            <person name="Wu L."/>
            <person name="Ma J."/>
        </authorList>
    </citation>
    <scope>NUCLEOTIDE SEQUENCE [LARGE SCALE GENOMIC DNA]</scope>
    <source>
        <strain evidence="4">JCM 4816</strain>
    </source>
</reference>
<evidence type="ECO:0000313" key="4">
    <source>
        <dbReference type="Proteomes" id="UP001596174"/>
    </source>
</evidence>
<dbReference type="Pfam" id="PF03793">
    <property type="entry name" value="PASTA"/>
    <property type="match status" value="1"/>
</dbReference>
<name>A0ABW1GB23_9ACTN</name>
<evidence type="ECO:0000256" key="1">
    <source>
        <dbReference type="SAM" id="MobiDB-lite"/>
    </source>
</evidence>
<proteinExistence type="predicted"/>